<evidence type="ECO:0000256" key="1">
    <source>
        <dbReference type="SAM" id="MobiDB-lite"/>
    </source>
</evidence>
<accession>A0A8R7PWT8</accession>
<reference evidence="3" key="1">
    <citation type="journal article" date="2013" name="Nature">
        <title>Draft genome of the wheat A-genome progenitor Triticum urartu.</title>
        <authorList>
            <person name="Ling H.Q."/>
            <person name="Zhao S."/>
            <person name="Liu D."/>
            <person name="Wang J."/>
            <person name="Sun H."/>
            <person name="Zhang C."/>
            <person name="Fan H."/>
            <person name="Li D."/>
            <person name="Dong L."/>
            <person name="Tao Y."/>
            <person name="Gao C."/>
            <person name="Wu H."/>
            <person name="Li Y."/>
            <person name="Cui Y."/>
            <person name="Guo X."/>
            <person name="Zheng S."/>
            <person name="Wang B."/>
            <person name="Yu K."/>
            <person name="Liang Q."/>
            <person name="Yang W."/>
            <person name="Lou X."/>
            <person name="Chen J."/>
            <person name="Feng M."/>
            <person name="Jian J."/>
            <person name="Zhang X."/>
            <person name="Luo G."/>
            <person name="Jiang Y."/>
            <person name="Liu J."/>
            <person name="Wang Z."/>
            <person name="Sha Y."/>
            <person name="Zhang B."/>
            <person name="Wu H."/>
            <person name="Tang D."/>
            <person name="Shen Q."/>
            <person name="Xue P."/>
            <person name="Zou S."/>
            <person name="Wang X."/>
            <person name="Liu X."/>
            <person name="Wang F."/>
            <person name="Yang Y."/>
            <person name="An X."/>
            <person name="Dong Z."/>
            <person name="Zhang K."/>
            <person name="Zhang X."/>
            <person name="Luo M.C."/>
            <person name="Dvorak J."/>
            <person name="Tong Y."/>
            <person name="Wang J."/>
            <person name="Yang H."/>
            <person name="Li Z."/>
            <person name="Wang D."/>
            <person name="Zhang A."/>
            <person name="Wang J."/>
        </authorList>
    </citation>
    <scope>NUCLEOTIDE SEQUENCE</scope>
    <source>
        <strain evidence="3">cv. G1812</strain>
    </source>
</reference>
<protein>
    <submittedName>
        <fullName evidence="2">Uncharacterized protein</fullName>
    </submittedName>
</protein>
<reference evidence="2" key="3">
    <citation type="submission" date="2022-06" db="UniProtKB">
        <authorList>
            <consortium name="EnsemblPlants"/>
        </authorList>
    </citation>
    <scope>IDENTIFICATION</scope>
</reference>
<dbReference type="Proteomes" id="UP000015106">
    <property type="component" value="Chromosome 3"/>
</dbReference>
<feature type="region of interest" description="Disordered" evidence="1">
    <location>
        <begin position="1"/>
        <end position="41"/>
    </location>
</feature>
<proteinExistence type="predicted"/>
<dbReference type="AlphaFoldDB" id="A0A8R7PWT8"/>
<keyword evidence="3" id="KW-1185">Reference proteome</keyword>
<dbReference type="EnsemblPlants" id="TuG1812G0300004917.01.T01">
    <property type="protein sequence ID" value="TuG1812G0300004917.01.T01"/>
    <property type="gene ID" value="TuG1812G0300004917.01"/>
</dbReference>
<evidence type="ECO:0000313" key="2">
    <source>
        <dbReference type="EnsemblPlants" id="TuG1812G0300004917.01.T01"/>
    </source>
</evidence>
<feature type="compositionally biased region" description="Basic residues" evidence="1">
    <location>
        <begin position="21"/>
        <end position="37"/>
    </location>
</feature>
<dbReference type="Gramene" id="TuG1812G0300004917.01.T01">
    <property type="protein sequence ID" value="TuG1812G0300004917.01.T01"/>
    <property type="gene ID" value="TuG1812G0300004917.01"/>
</dbReference>
<name>A0A8R7PWT8_TRIUA</name>
<evidence type="ECO:0000313" key="3">
    <source>
        <dbReference type="Proteomes" id="UP000015106"/>
    </source>
</evidence>
<sequence>MRRRPPEMMDVFPPTSFQMRCPRHHLPRPRASSRRKERGPTWLRTKERQQVTTTILLVQIMVDQHFKPSSHNGLNVL</sequence>
<organism evidence="2 3">
    <name type="scientific">Triticum urartu</name>
    <name type="common">Red wild einkorn</name>
    <name type="synonym">Crithodium urartu</name>
    <dbReference type="NCBI Taxonomy" id="4572"/>
    <lineage>
        <taxon>Eukaryota</taxon>
        <taxon>Viridiplantae</taxon>
        <taxon>Streptophyta</taxon>
        <taxon>Embryophyta</taxon>
        <taxon>Tracheophyta</taxon>
        <taxon>Spermatophyta</taxon>
        <taxon>Magnoliopsida</taxon>
        <taxon>Liliopsida</taxon>
        <taxon>Poales</taxon>
        <taxon>Poaceae</taxon>
        <taxon>BOP clade</taxon>
        <taxon>Pooideae</taxon>
        <taxon>Triticodae</taxon>
        <taxon>Triticeae</taxon>
        <taxon>Triticinae</taxon>
        <taxon>Triticum</taxon>
    </lineage>
</organism>
<reference evidence="2" key="2">
    <citation type="submission" date="2018-03" db="EMBL/GenBank/DDBJ databases">
        <title>The Triticum urartu genome reveals the dynamic nature of wheat genome evolution.</title>
        <authorList>
            <person name="Ling H."/>
            <person name="Ma B."/>
            <person name="Shi X."/>
            <person name="Liu H."/>
            <person name="Dong L."/>
            <person name="Sun H."/>
            <person name="Cao Y."/>
            <person name="Gao Q."/>
            <person name="Zheng S."/>
            <person name="Li Y."/>
            <person name="Yu Y."/>
            <person name="Du H."/>
            <person name="Qi M."/>
            <person name="Li Y."/>
            <person name="Yu H."/>
            <person name="Cui Y."/>
            <person name="Wang N."/>
            <person name="Chen C."/>
            <person name="Wu H."/>
            <person name="Zhao Y."/>
            <person name="Zhang J."/>
            <person name="Li Y."/>
            <person name="Zhou W."/>
            <person name="Zhang B."/>
            <person name="Hu W."/>
            <person name="Eijk M."/>
            <person name="Tang J."/>
            <person name="Witsenboer H."/>
            <person name="Zhao S."/>
            <person name="Li Z."/>
            <person name="Zhang A."/>
            <person name="Wang D."/>
            <person name="Liang C."/>
        </authorList>
    </citation>
    <scope>NUCLEOTIDE SEQUENCE [LARGE SCALE GENOMIC DNA]</scope>
    <source>
        <strain evidence="2">cv. G1812</strain>
    </source>
</reference>